<dbReference type="AlphaFoldDB" id="A0A022RZA7"/>
<dbReference type="EMBL" id="KI630171">
    <property type="protein sequence ID" value="EYU45862.1"/>
    <property type="molecule type" value="Genomic_DNA"/>
</dbReference>
<feature type="compositionally biased region" description="Basic and acidic residues" evidence="1">
    <location>
        <begin position="28"/>
        <end position="53"/>
    </location>
</feature>
<evidence type="ECO:0000313" key="3">
    <source>
        <dbReference type="Proteomes" id="UP000030748"/>
    </source>
</evidence>
<organism evidence="2 3">
    <name type="scientific">Erythranthe guttata</name>
    <name type="common">Yellow monkey flower</name>
    <name type="synonym">Mimulus guttatus</name>
    <dbReference type="NCBI Taxonomy" id="4155"/>
    <lineage>
        <taxon>Eukaryota</taxon>
        <taxon>Viridiplantae</taxon>
        <taxon>Streptophyta</taxon>
        <taxon>Embryophyta</taxon>
        <taxon>Tracheophyta</taxon>
        <taxon>Spermatophyta</taxon>
        <taxon>Magnoliopsida</taxon>
        <taxon>eudicotyledons</taxon>
        <taxon>Gunneridae</taxon>
        <taxon>Pentapetalae</taxon>
        <taxon>asterids</taxon>
        <taxon>lamiids</taxon>
        <taxon>Lamiales</taxon>
        <taxon>Phrymaceae</taxon>
        <taxon>Erythranthe</taxon>
    </lineage>
</organism>
<proteinExistence type="predicted"/>
<sequence>MAEQKGTEFAVSHSVDEGASSQNVIKKSKNENEAVIDSDKSPHHHEETHGKSDDIDENTAVDEVKGPSVFQRAKEEVEAIVGSVLPKK</sequence>
<dbReference type="eggNOG" id="ENOG502S5KZ">
    <property type="taxonomic scope" value="Eukaryota"/>
</dbReference>
<dbReference type="PhylomeDB" id="A0A022RZA7"/>
<keyword evidence="3" id="KW-1185">Reference proteome</keyword>
<dbReference type="Proteomes" id="UP000030748">
    <property type="component" value="Unassembled WGS sequence"/>
</dbReference>
<dbReference type="STRING" id="4155.A0A022RZA7"/>
<gene>
    <name evidence="2" type="ORF">MIMGU_mgv1a022816mg</name>
</gene>
<protein>
    <submittedName>
        <fullName evidence="2">Uncharacterized protein</fullName>
    </submittedName>
</protein>
<feature type="non-terminal residue" evidence="2">
    <location>
        <position position="88"/>
    </location>
</feature>
<evidence type="ECO:0000256" key="1">
    <source>
        <dbReference type="SAM" id="MobiDB-lite"/>
    </source>
</evidence>
<feature type="region of interest" description="Disordered" evidence="1">
    <location>
        <begin position="1"/>
        <end position="60"/>
    </location>
</feature>
<accession>A0A022RZA7</accession>
<reference evidence="2 3" key="1">
    <citation type="journal article" date="2013" name="Proc. Natl. Acad. Sci. U.S.A.">
        <title>Fine-scale variation in meiotic recombination in Mimulus inferred from population shotgun sequencing.</title>
        <authorList>
            <person name="Hellsten U."/>
            <person name="Wright K.M."/>
            <person name="Jenkins J."/>
            <person name="Shu S."/>
            <person name="Yuan Y."/>
            <person name="Wessler S.R."/>
            <person name="Schmutz J."/>
            <person name="Willis J.H."/>
            <person name="Rokhsar D.S."/>
        </authorList>
    </citation>
    <scope>NUCLEOTIDE SEQUENCE [LARGE SCALE GENOMIC DNA]</scope>
    <source>
        <strain evidence="3">cv. DUN x IM62</strain>
    </source>
</reference>
<dbReference type="PANTHER" id="PTHR35277:SF10">
    <property type="entry name" value="OS09G0363700 PROTEIN"/>
    <property type="match status" value="1"/>
</dbReference>
<dbReference type="PANTHER" id="PTHR35277">
    <property type="entry name" value="OS09G0363700 PROTEIN"/>
    <property type="match status" value="1"/>
</dbReference>
<name>A0A022RZA7_ERYGU</name>
<evidence type="ECO:0000313" key="2">
    <source>
        <dbReference type="EMBL" id="EYU45862.1"/>
    </source>
</evidence>